<feature type="domain" description="DUF58" evidence="2">
    <location>
        <begin position="213"/>
        <end position="361"/>
    </location>
</feature>
<dbReference type="PANTHER" id="PTHR34351:SF2">
    <property type="entry name" value="DUF58 DOMAIN-CONTAINING PROTEIN"/>
    <property type="match status" value="1"/>
</dbReference>
<feature type="transmembrane region" description="Helical" evidence="1">
    <location>
        <begin position="39"/>
        <end position="61"/>
    </location>
</feature>
<dbReference type="EMBL" id="BORW01000001">
    <property type="protein sequence ID" value="GIO65649.1"/>
    <property type="molecule type" value="Genomic_DNA"/>
</dbReference>
<reference evidence="3 4" key="1">
    <citation type="submission" date="2021-03" db="EMBL/GenBank/DDBJ databases">
        <title>Antimicrobial resistance genes in bacteria isolated from Japanese honey, and their potential for conferring macrolide and lincosamide resistance in the American foulbrood pathogen Paenibacillus larvae.</title>
        <authorList>
            <person name="Okamoto M."/>
            <person name="Kumagai M."/>
            <person name="Kanamori H."/>
            <person name="Takamatsu D."/>
        </authorList>
    </citation>
    <scope>NUCLEOTIDE SEQUENCE [LARGE SCALE GENOMIC DNA]</scope>
    <source>
        <strain evidence="3 4">J21TS3</strain>
    </source>
</reference>
<dbReference type="PANTHER" id="PTHR34351">
    <property type="entry name" value="SLR1927 PROTEIN-RELATED"/>
    <property type="match status" value="1"/>
</dbReference>
<feature type="transmembrane region" description="Helical" evidence="1">
    <location>
        <begin position="15"/>
        <end position="33"/>
    </location>
</feature>
<sequence>MKALLTTLRPILRNVRFWIVLAVWAASLLFVLFQGGKTSLMLLVMISVLVAYLIAGGLGGIRRVHGRRTLSAGLEQDHTLQAGEQVKVSLNFAVPGFLPMPYVVIREVMKRHNGETWSFEESVIPDFRGGGELVFQTPPLERGRYYFTETQCVTEDIFGFVEHKGTFHVPGQFRVFPRTVPIPGWQMIDRNSRLAGPQRSIASRRETTQINGVRDYVYGDRISRIHWNATAKTGSWKSKEFEYDSVPKIMIALDAISGHYASDKQFELAVSTAASLIHYAMQKRLCLGLLTAGEPTKMFVPSENPGELQRMMHHLVDVTPDGFGELQPKLEKHARLIPSGCLLVLISPASGGKTLETLRWAGTRGFTPSHILVGSSGDAGKENGWVSMLKAAGTFGCAVADLKDLPAALGGGVA</sequence>
<keyword evidence="1" id="KW-0472">Membrane</keyword>
<evidence type="ECO:0000256" key="1">
    <source>
        <dbReference type="SAM" id="Phobius"/>
    </source>
</evidence>
<organism evidence="3 4">
    <name type="scientific">Paenibacillus cookii</name>
    <dbReference type="NCBI Taxonomy" id="157839"/>
    <lineage>
        <taxon>Bacteria</taxon>
        <taxon>Bacillati</taxon>
        <taxon>Bacillota</taxon>
        <taxon>Bacilli</taxon>
        <taxon>Bacillales</taxon>
        <taxon>Paenibacillaceae</taxon>
        <taxon>Paenibacillus</taxon>
    </lineage>
</organism>
<evidence type="ECO:0000313" key="4">
    <source>
        <dbReference type="Proteomes" id="UP000680638"/>
    </source>
</evidence>
<protein>
    <recommendedName>
        <fullName evidence="2">DUF58 domain-containing protein</fullName>
    </recommendedName>
</protein>
<keyword evidence="4" id="KW-1185">Reference proteome</keyword>
<keyword evidence="1" id="KW-1133">Transmembrane helix</keyword>
<dbReference type="InterPro" id="IPR002881">
    <property type="entry name" value="DUF58"/>
</dbReference>
<gene>
    <name evidence="3" type="ORF">J21TS3_04700</name>
</gene>
<dbReference type="Pfam" id="PF01882">
    <property type="entry name" value="DUF58"/>
    <property type="match status" value="1"/>
</dbReference>
<comment type="caution">
    <text evidence="3">The sequence shown here is derived from an EMBL/GenBank/DDBJ whole genome shotgun (WGS) entry which is preliminary data.</text>
</comment>
<keyword evidence="1" id="KW-0812">Transmembrane</keyword>
<evidence type="ECO:0000259" key="2">
    <source>
        <dbReference type="Pfam" id="PF01882"/>
    </source>
</evidence>
<name>A0ABQ4LQY3_9BACL</name>
<proteinExistence type="predicted"/>
<dbReference type="Proteomes" id="UP000680638">
    <property type="component" value="Unassembled WGS sequence"/>
</dbReference>
<accession>A0ABQ4LQY3</accession>
<dbReference type="RefSeq" id="WP_212947283.1">
    <property type="nucleotide sequence ID" value="NZ_BORW01000001.1"/>
</dbReference>
<evidence type="ECO:0000313" key="3">
    <source>
        <dbReference type="EMBL" id="GIO65649.1"/>
    </source>
</evidence>